<keyword evidence="5" id="KW-0378">Hydrolase</keyword>
<dbReference type="PROSITE" id="PS51909">
    <property type="entry name" value="LYSOZYME_I"/>
    <property type="match status" value="1"/>
</dbReference>
<keyword evidence="7" id="KW-1015">Disulfide bond</keyword>
<dbReference type="EC" id="3.2.1.17" evidence="2"/>
<dbReference type="GO" id="GO:0042742">
    <property type="term" value="P:defense response to bacterium"/>
    <property type="evidence" value="ECO:0007669"/>
    <property type="project" value="UniProtKB-KW"/>
</dbReference>
<accession>A0AAN8WGF3</accession>
<reference evidence="8 9" key="1">
    <citation type="submission" date="2023-11" db="EMBL/GenBank/DDBJ databases">
        <title>Halocaridina rubra genome assembly.</title>
        <authorList>
            <person name="Smith C."/>
        </authorList>
    </citation>
    <scope>NUCLEOTIDE SEQUENCE [LARGE SCALE GENOMIC DNA]</scope>
    <source>
        <strain evidence="8">EP-1</strain>
        <tissue evidence="8">Whole</tissue>
    </source>
</reference>
<keyword evidence="9" id="KW-1185">Reference proteome</keyword>
<evidence type="ECO:0000256" key="2">
    <source>
        <dbReference type="ARBA" id="ARBA00012732"/>
    </source>
</evidence>
<evidence type="ECO:0000256" key="5">
    <source>
        <dbReference type="ARBA" id="ARBA00022801"/>
    </source>
</evidence>
<evidence type="ECO:0000256" key="3">
    <source>
        <dbReference type="ARBA" id="ARBA00022529"/>
    </source>
</evidence>
<name>A0AAN8WGF3_HALRR</name>
<comment type="catalytic activity">
    <reaction evidence="1">
        <text>Hydrolysis of (1-&gt;4)-beta-linkages between N-acetylmuramic acid and N-acetyl-D-glucosamine residues in a peptidoglycan and between N-acetyl-D-glucosamine residues in chitodextrins.</text>
        <dbReference type="EC" id="3.2.1.17"/>
    </reaction>
</comment>
<dbReference type="InterPro" id="IPR023346">
    <property type="entry name" value="Lysozyme-like_dom_sf"/>
</dbReference>
<evidence type="ECO:0000256" key="7">
    <source>
        <dbReference type="PIRSR" id="PIRSR608597-3"/>
    </source>
</evidence>
<dbReference type="InterPro" id="IPR008597">
    <property type="entry name" value="Invert_lysozyme"/>
</dbReference>
<gene>
    <name evidence="8" type="ORF">SK128_018827</name>
</gene>
<evidence type="ECO:0000256" key="6">
    <source>
        <dbReference type="ARBA" id="ARBA00023295"/>
    </source>
</evidence>
<feature type="disulfide bond" evidence="7">
    <location>
        <begin position="38"/>
        <end position="48"/>
    </location>
</feature>
<protein>
    <recommendedName>
        <fullName evidence="2">lysozyme</fullName>
        <ecNumber evidence="2">3.2.1.17</ecNumber>
    </recommendedName>
</protein>
<evidence type="ECO:0000313" key="9">
    <source>
        <dbReference type="Proteomes" id="UP001381693"/>
    </source>
</evidence>
<feature type="disulfide bond" evidence="7">
    <location>
        <begin position="26"/>
        <end position="32"/>
    </location>
</feature>
<evidence type="ECO:0000313" key="8">
    <source>
        <dbReference type="EMBL" id="KAK7060662.1"/>
    </source>
</evidence>
<evidence type="ECO:0000256" key="4">
    <source>
        <dbReference type="ARBA" id="ARBA00022638"/>
    </source>
</evidence>
<dbReference type="Gene3D" id="1.10.530.10">
    <property type="match status" value="1"/>
</dbReference>
<organism evidence="8 9">
    <name type="scientific">Halocaridina rubra</name>
    <name type="common">Hawaiian red shrimp</name>
    <dbReference type="NCBI Taxonomy" id="373956"/>
    <lineage>
        <taxon>Eukaryota</taxon>
        <taxon>Metazoa</taxon>
        <taxon>Ecdysozoa</taxon>
        <taxon>Arthropoda</taxon>
        <taxon>Crustacea</taxon>
        <taxon>Multicrustacea</taxon>
        <taxon>Malacostraca</taxon>
        <taxon>Eumalacostraca</taxon>
        <taxon>Eucarida</taxon>
        <taxon>Decapoda</taxon>
        <taxon>Pleocyemata</taxon>
        <taxon>Caridea</taxon>
        <taxon>Atyoidea</taxon>
        <taxon>Atyidae</taxon>
        <taxon>Halocaridina</taxon>
    </lineage>
</organism>
<proteinExistence type="predicted"/>
<comment type="caution">
    <text evidence="8">The sequence shown here is derived from an EMBL/GenBank/DDBJ whole genome shotgun (WGS) entry which is preliminary data.</text>
</comment>
<dbReference type="SUPFAM" id="SSF53955">
    <property type="entry name" value="Lysozyme-like"/>
    <property type="match status" value="1"/>
</dbReference>
<dbReference type="Proteomes" id="UP001381693">
    <property type="component" value="Unassembled WGS sequence"/>
</dbReference>
<evidence type="ECO:0000256" key="1">
    <source>
        <dbReference type="ARBA" id="ARBA00000632"/>
    </source>
</evidence>
<feature type="non-terminal residue" evidence="8">
    <location>
        <position position="75"/>
    </location>
</feature>
<dbReference type="Pfam" id="PF05497">
    <property type="entry name" value="Destabilase"/>
    <property type="match status" value="1"/>
</dbReference>
<sequence length="75" mass="8100">MISYLTSICLPLPGQNVDPNCLGCICEASTRCNVSVGCHTPYAGAYFCGPFLISWAYWADAGKPVLQNDDPEKRG</sequence>
<dbReference type="EMBL" id="JAXCGZ010021051">
    <property type="protein sequence ID" value="KAK7060662.1"/>
    <property type="molecule type" value="Genomic_DNA"/>
</dbReference>
<keyword evidence="3" id="KW-0929">Antimicrobial</keyword>
<dbReference type="GO" id="GO:0003796">
    <property type="term" value="F:lysozyme activity"/>
    <property type="evidence" value="ECO:0007669"/>
    <property type="project" value="UniProtKB-EC"/>
</dbReference>
<dbReference type="AlphaFoldDB" id="A0AAN8WGF3"/>
<keyword evidence="4" id="KW-0081">Bacteriolytic enzyme</keyword>
<keyword evidence="6" id="KW-0326">Glycosidase</keyword>
<dbReference type="GO" id="GO:0031640">
    <property type="term" value="P:killing of cells of another organism"/>
    <property type="evidence" value="ECO:0007669"/>
    <property type="project" value="UniProtKB-KW"/>
</dbReference>